<evidence type="ECO:0000313" key="3">
    <source>
        <dbReference type="Proteomes" id="UP001220217"/>
    </source>
</evidence>
<name>A0ABD7WYE1_PRIAR</name>
<reference evidence="2 3" key="1">
    <citation type="submission" date="2023-02" db="EMBL/GenBank/DDBJ databases">
        <title>Complete genome sequence of Priestia aryabhattai G5MAi6, a methanol-tolerant strain isolated from tap water in Hong Kong.</title>
        <authorList>
            <person name="Leung K.M."/>
            <person name="Lai G.K.K."/>
            <person name="Griffin S.D.J."/>
        </authorList>
    </citation>
    <scope>NUCLEOTIDE SEQUENCE [LARGE SCALE GENOMIC DNA]</scope>
    <source>
        <strain evidence="2 3">G5MAi6</strain>
    </source>
</reference>
<gene>
    <name evidence="2" type="ORF">PWO00_05285</name>
</gene>
<sequence>MKKRTKTLSAIITGVAILIGGIWLINESRYPNVPAFDNHFTREFLNKDKKVDDGFYEFKSRTGQYTMWFPEEYQFLHENEQQYVKSDDFYERWKASSVKKHKRGDQLNYLQVNLSESNPDDESIYVESLFKGAFGANDPEKWETANTRIYFDAAYLYFKGTEGHVIHDKNKHAPNTYIGYVADKHSNKVIELWFDDSLNHQTNKGLEKREWFVEILNSIRFNQENSST</sequence>
<keyword evidence="1" id="KW-0812">Transmembrane</keyword>
<evidence type="ECO:0000313" key="2">
    <source>
        <dbReference type="EMBL" id="WEA45384.1"/>
    </source>
</evidence>
<dbReference type="Proteomes" id="UP001220217">
    <property type="component" value="Chromosome"/>
</dbReference>
<accession>A0ABD7WYE1</accession>
<evidence type="ECO:0000256" key="1">
    <source>
        <dbReference type="SAM" id="Phobius"/>
    </source>
</evidence>
<proteinExistence type="predicted"/>
<keyword evidence="1" id="KW-1133">Transmembrane helix</keyword>
<keyword evidence="1" id="KW-0472">Membrane</keyword>
<feature type="transmembrane region" description="Helical" evidence="1">
    <location>
        <begin position="7"/>
        <end position="25"/>
    </location>
</feature>
<dbReference type="AlphaFoldDB" id="A0ABD7WYE1"/>
<evidence type="ECO:0008006" key="4">
    <source>
        <dbReference type="Google" id="ProtNLM"/>
    </source>
</evidence>
<protein>
    <recommendedName>
        <fullName evidence="4">Chalcone isomerase domain-containing protein</fullName>
    </recommendedName>
</protein>
<dbReference type="RefSeq" id="WP_275036894.1">
    <property type="nucleotide sequence ID" value="NZ_CP118718.1"/>
</dbReference>
<organism evidence="2 3">
    <name type="scientific">Priestia aryabhattai</name>
    <name type="common">Bacillus aryabhattai</name>
    <dbReference type="NCBI Taxonomy" id="412384"/>
    <lineage>
        <taxon>Bacteria</taxon>
        <taxon>Bacillati</taxon>
        <taxon>Bacillota</taxon>
        <taxon>Bacilli</taxon>
        <taxon>Bacillales</taxon>
        <taxon>Bacillaceae</taxon>
        <taxon>Priestia</taxon>
    </lineage>
</organism>
<dbReference type="EMBL" id="CP118718">
    <property type="protein sequence ID" value="WEA45384.1"/>
    <property type="molecule type" value="Genomic_DNA"/>
</dbReference>